<evidence type="ECO:0000256" key="7">
    <source>
        <dbReference type="ARBA" id="ARBA00023136"/>
    </source>
</evidence>
<dbReference type="PRINTS" id="PR01806">
    <property type="entry name" value="VIRFACTRMVIN"/>
</dbReference>
<evidence type="ECO:0000313" key="10">
    <source>
        <dbReference type="Proteomes" id="UP001552427"/>
    </source>
</evidence>
<feature type="transmembrane region" description="Helical" evidence="8">
    <location>
        <begin position="126"/>
        <end position="147"/>
    </location>
</feature>
<keyword evidence="7 8" id="KW-0472">Membrane</keyword>
<protein>
    <submittedName>
        <fullName evidence="9">Lipid II flippase MurJ</fullName>
    </submittedName>
</protein>
<feature type="transmembrane region" description="Helical" evidence="8">
    <location>
        <begin position="53"/>
        <end position="80"/>
    </location>
</feature>
<feature type="transmembrane region" description="Helical" evidence="8">
    <location>
        <begin position="100"/>
        <end position="119"/>
    </location>
</feature>
<keyword evidence="4" id="KW-0133">Cell shape</keyword>
<dbReference type="EMBL" id="JBFARM010000007">
    <property type="protein sequence ID" value="MEV4288873.1"/>
    <property type="molecule type" value="Genomic_DNA"/>
</dbReference>
<feature type="transmembrane region" description="Helical" evidence="8">
    <location>
        <begin position="250"/>
        <end position="269"/>
    </location>
</feature>
<keyword evidence="2" id="KW-1003">Cell membrane</keyword>
<sequence length="419" mass="43025">MAGSSCAAVAYSTANMLPTALFEIIAGGALAVAVVPILSVASGEQRVRIINAMITWAVLWLSAVTVVLILLAAPLMNLLIDVPAGCSGVMDTAGLGARMLVAFAPQVVLYGIAGVLYGVLQVEGRFAVPAAAPLVSSIVVIASYLWFGAVTPDPDRMNEPSEIVLSWGTTLGVAALAATALQGLRGLGVRIRPVLSFPPKIARKLLRLGLAGLAAIVAQQLSIVVASYLANTHGGPGALLVYSFSYAVYQVPYAVMLAPIATTVFPKLVSEHVAGNRDVVRRLAMQSLRLSLIGGALCVPVVYIASSDISRIFLVGVPGNASSGDMAVSLSILGLSLPAYGVANLGARILQATGRSRLAAGCIMLTWMCVLVAQGLVSLSVASDHVPHALAAGMTLGMTVGSAITALAACRQLPGRRQP</sequence>
<evidence type="ECO:0000256" key="5">
    <source>
        <dbReference type="ARBA" id="ARBA00022984"/>
    </source>
</evidence>
<keyword evidence="3 8" id="KW-0812">Transmembrane</keyword>
<evidence type="ECO:0000313" key="9">
    <source>
        <dbReference type="EMBL" id="MEV4288873.1"/>
    </source>
</evidence>
<feature type="transmembrane region" description="Helical" evidence="8">
    <location>
        <begin position="167"/>
        <end position="184"/>
    </location>
</feature>
<keyword evidence="6 8" id="KW-1133">Transmembrane helix</keyword>
<gene>
    <name evidence="9" type="ORF">AB0K40_25475</name>
</gene>
<comment type="caution">
    <text evidence="9">The sequence shown here is derived from an EMBL/GenBank/DDBJ whole genome shotgun (WGS) entry which is preliminary data.</text>
</comment>
<feature type="transmembrane region" description="Helical" evidence="8">
    <location>
        <begin position="326"/>
        <end position="346"/>
    </location>
</feature>
<reference evidence="9 10" key="1">
    <citation type="submission" date="2024-06" db="EMBL/GenBank/DDBJ databases">
        <title>The Natural Products Discovery Center: Release of the First 8490 Sequenced Strains for Exploring Actinobacteria Biosynthetic Diversity.</title>
        <authorList>
            <person name="Kalkreuter E."/>
            <person name="Kautsar S.A."/>
            <person name="Yang D."/>
            <person name="Bader C.D."/>
            <person name="Teijaro C.N."/>
            <person name="Fluegel L."/>
            <person name="Davis C.M."/>
            <person name="Simpson J.R."/>
            <person name="Lauterbach L."/>
            <person name="Steele A.D."/>
            <person name="Gui C."/>
            <person name="Meng S."/>
            <person name="Li G."/>
            <person name="Viehrig K."/>
            <person name="Ye F."/>
            <person name="Su P."/>
            <person name="Kiefer A.F."/>
            <person name="Nichols A."/>
            <person name="Cepeda A.J."/>
            <person name="Yan W."/>
            <person name="Fan B."/>
            <person name="Jiang Y."/>
            <person name="Adhikari A."/>
            <person name="Zheng C.-J."/>
            <person name="Schuster L."/>
            <person name="Cowan T.M."/>
            <person name="Smanski M.J."/>
            <person name="Chevrette M.G."/>
            <person name="De Carvalho L.P.S."/>
            <person name="Shen B."/>
        </authorList>
    </citation>
    <scope>NUCLEOTIDE SEQUENCE [LARGE SCALE GENOMIC DNA]</scope>
    <source>
        <strain evidence="9 10">NPDC049574</strain>
    </source>
</reference>
<dbReference type="Proteomes" id="UP001552427">
    <property type="component" value="Unassembled WGS sequence"/>
</dbReference>
<evidence type="ECO:0000256" key="1">
    <source>
        <dbReference type="ARBA" id="ARBA00004651"/>
    </source>
</evidence>
<organism evidence="9 10">
    <name type="scientific">Nonomuraea bangladeshensis</name>
    <dbReference type="NCBI Taxonomy" id="404385"/>
    <lineage>
        <taxon>Bacteria</taxon>
        <taxon>Bacillati</taxon>
        <taxon>Actinomycetota</taxon>
        <taxon>Actinomycetes</taxon>
        <taxon>Streptosporangiales</taxon>
        <taxon>Streptosporangiaceae</taxon>
        <taxon>Nonomuraea</taxon>
    </lineage>
</organism>
<dbReference type="InterPro" id="IPR051050">
    <property type="entry name" value="Lipid_II_flippase_MurJ/MviN"/>
</dbReference>
<dbReference type="PANTHER" id="PTHR47019">
    <property type="entry name" value="LIPID II FLIPPASE MURJ"/>
    <property type="match status" value="1"/>
</dbReference>
<dbReference type="PANTHER" id="PTHR47019:SF1">
    <property type="entry name" value="LIPID II FLIPPASE MURJ"/>
    <property type="match status" value="1"/>
</dbReference>
<evidence type="ECO:0000256" key="4">
    <source>
        <dbReference type="ARBA" id="ARBA00022960"/>
    </source>
</evidence>
<feature type="transmembrane region" description="Helical" evidence="8">
    <location>
        <begin position="20"/>
        <end position="41"/>
    </location>
</feature>
<comment type="subcellular location">
    <subcellularLocation>
        <location evidence="1">Cell membrane</location>
        <topology evidence="1">Multi-pass membrane protein</topology>
    </subcellularLocation>
</comment>
<keyword evidence="5" id="KW-0573">Peptidoglycan synthesis</keyword>
<feature type="transmembrane region" description="Helical" evidence="8">
    <location>
        <begin position="290"/>
        <end position="306"/>
    </location>
</feature>
<keyword evidence="10" id="KW-1185">Reference proteome</keyword>
<dbReference type="Pfam" id="PF03023">
    <property type="entry name" value="MurJ"/>
    <property type="match status" value="1"/>
</dbReference>
<evidence type="ECO:0000256" key="8">
    <source>
        <dbReference type="SAM" id="Phobius"/>
    </source>
</evidence>
<feature type="transmembrane region" description="Helical" evidence="8">
    <location>
        <begin position="358"/>
        <end position="377"/>
    </location>
</feature>
<accession>A0ABV3H8L8</accession>
<dbReference type="RefSeq" id="WP_364454255.1">
    <property type="nucleotide sequence ID" value="NZ_JBFARM010000007.1"/>
</dbReference>
<evidence type="ECO:0000256" key="6">
    <source>
        <dbReference type="ARBA" id="ARBA00022989"/>
    </source>
</evidence>
<name>A0ABV3H8L8_9ACTN</name>
<proteinExistence type="predicted"/>
<feature type="transmembrane region" description="Helical" evidence="8">
    <location>
        <begin position="205"/>
        <end position="230"/>
    </location>
</feature>
<evidence type="ECO:0000256" key="2">
    <source>
        <dbReference type="ARBA" id="ARBA00022475"/>
    </source>
</evidence>
<dbReference type="InterPro" id="IPR004268">
    <property type="entry name" value="MurJ"/>
</dbReference>
<feature type="transmembrane region" description="Helical" evidence="8">
    <location>
        <begin position="389"/>
        <end position="410"/>
    </location>
</feature>
<evidence type="ECO:0000256" key="3">
    <source>
        <dbReference type="ARBA" id="ARBA00022692"/>
    </source>
</evidence>